<feature type="region of interest" description="Disordered" evidence="5">
    <location>
        <begin position="600"/>
        <end position="629"/>
    </location>
</feature>
<evidence type="ECO:0000256" key="2">
    <source>
        <dbReference type="ARBA" id="ARBA00022771"/>
    </source>
</evidence>
<keyword evidence="2 4" id="KW-0863">Zinc-finger</keyword>
<name>A0A6A6P2B3_9PEZI</name>
<feature type="region of interest" description="Disordered" evidence="5">
    <location>
        <begin position="118"/>
        <end position="157"/>
    </location>
</feature>
<reference evidence="7" key="1">
    <citation type="journal article" date="2020" name="Stud. Mycol.">
        <title>101 Dothideomycetes genomes: a test case for predicting lifestyles and emergence of pathogens.</title>
        <authorList>
            <person name="Haridas S."/>
            <person name="Albert R."/>
            <person name="Binder M."/>
            <person name="Bloem J."/>
            <person name="Labutti K."/>
            <person name="Salamov A."/>
            <person name="Andreopoulos B."/>
            <person name="Baker S."/>
            <person name="Barry K."/>
            <person name="Bills G."/>
            <person name="Bluhm B."/>
            <person name="Cannon C."/>
            <person name="Castanera R."/>
            <person name="Culley D."/>
            <person name="Daum C."/>
            <person name="Ezra D."/>
            <person name="Gonzalez J."/>
            <person name="Henrissat B."/>
            <person name="Kuo A."/>
            <person name="Liang C."/>
            <person name="Lipzen A."/>
            <person name="Lutzoni F."/>
            <person name="Magnuson J."/>
            <person name="Mondo S."/>
            <person name="Nolan M."/>
            <person name="Ohm R."/>
            <person name="Pangilinan J."/>
            <person name="Park H.-J."/>
            <person name="Ramirez L."/>
            <person name="Alfaro M."/>
            <person name="Sun H."/>
            <person name="Tritt A."/>
            <person name="Yoshinaga Y."/>
            <person name="Zwiers L.-H."/>
            <person name="Turgeon B."/>
            <person name="Goodwin S."/>
            <person name="Spatafora J."/>
            <person name="Crous P."/>
            <person name="Grigoriev I."/>
        </authorList>
    </citation>
    <scope>NUCLEOTIDE SEQUENCE</scope>
    <source>
        <strain evidence="7">ATCC 16933</strain>
    </source>
</reference>
<gene>
    <name evidence="7" type="ORF">BDY21DRAFT_363043</name>
</gene>
<feature type="region of interest" description="Disordered" evidence="5">
    <location>
        <begin position="934"/>
        <end position="994"/>
    </location>
</feature>
<keyword evidence="3" id="KW-0862">Zinc</keyword>
<feature type="compositionally biased region" description="Polar residues" evidence="5">
    <location>
        <begin position="461"/>
        <end position="492"/>
    </location>
</feature>
<feature type="compositionally biased region" description="Low complexity" evidence="5">
    <location>
        <begin position="968"/>
        <end position="978"/>
    </location>
</feature>
<feature type="region of interest" description="Disordered" evidence="5">
    <location>
        <begin position="72"/>
        <end position="106"/>
    </location>
</feature>
<evidence type="ECO:0000313" key="8">
    <source>
        <dbReference type="Proteomes" id="UP000799766"/>
    </source>
</evidence>
<evidence type="ECO:0000259" key="6">
    <source>
        <dbReference type="PROSITE" id="PS51044"/>
    </source>
</evidence>
<dbReference type="AlphaFoldDB" id="A0A6A6P2B3"/>
<evidence type="ECO:0000256" key="1">
    <source>
        <dbReference type="ARBA" id="ARBA00022723"/>
    </source>
</evidence>
<keyword evidence="8" id="KW-1185">Reference proteome</keyword>
<dbReference type="Pfam" id="PF02891">
    <property type="entry name" value="zf-MIZ"/>
    <property type="match status" value="1"/>
</dbReference>
<dbReference type="GO" id="GO:0008270">
    <property type="term" value="F:zinc ion binding"/>
    <property type="evidence" value="ECO:0007669"/>
    <property type="project" value="UniProtKB-KW"/>
</dbReference>
<evidence type="ECO:0000256" key="4">
    <source>
        <dbReference type="PROSITE-ProRule" id="PRU00452"/>
    </source>
</evidence>
<protein>
    <recommendedName>
        <fullName evidence="6">SP-RING-type domain-containing protein</fullName>
    </recommendedName>
</protein>
<sequence>MSSGVDGAARNIGRATGESYADFAVLDSNMHSQFLAGGQGSQAVGEAILQHQSHSAPRNDTISRLETASAHTISGNNAPIGATGSAPDPGQKRPHLASTSASPQLANRQQVEVMVPNASPNQSRSNLNLQMTGNPRPNAFPGPSGSPLTPQTSPHLPHNAAAASLLVAQSGPIPTAGTPRGSFSKEYCVGAIHHYIQARGGHFNIYEHSRLTLLLEAAQTDDHFYLAVHQYMCLATSDPSMLPPMLRESEFLKSVPMLSKLLADNAALSPDVVAWFCKFPAPIHDIARLWPQLFETQMTNVQRFAYLANRNWEGLRDRCRERCAPPLCGEIIQELGALSKSLQRVIFTAIYRHWMPDQNAATDAADDLFRRDQEDYWKRTVNRLPWTQENARQEFEHYTTQYRNLFWTHRDICKQRSAAHQQPQATTAAQPAPAPSQQRVPATQPEIGRASEGANQIGRRPSQQASPQHNSSPRMPQSHALPNQNQAMANSPAQGGTAAAQAIGRPAGGAVPGPTQGAPDIPGNSFVYQLNHIQLAPQLRQGGSMATQVPNRASGAGSPGSAPGVFGVLSALGARAFRPVRLPPQSPRKLQGNLLFPPRGFVRPQPSQPNPALSGLHQANLRSPTPEGEDDWGNFDPTLRLYQFVTGFAFGPIPLQVCRPTNQWTFNISTKDFGHIPQNEEPLSGLPPIRKINEKSLIYRLRCVHAASQLPLESQWVVTDCSWPPILYPEINGHLLHPRLHLHHGKDLPIDISHFVKAGENSLKISINRLPDDKQPLPYAIAIEIVGVKKHATILQACTGPQLIPANEVLANIKQSLKRGVADDDDIAILNKTISIGLFDPFIGSRIFNIPARGATCLHRECFDLDTFLNTRSRRYTDRPGCPSAADDWKCPFCKADCRPQSLRVDGFLLAVQRCLKERGKLDTRDIVVDEEGRWRPKPEERAEEPVTGGVGHKLKEEKCGGARRDASAGAGAGTNAGRTPSRSSRVVIELDSD</sequence>
<feature type="compositionally biased region" description="Low complexity" evidence="5">
    <location>
        <begin position="493"/>
        <end position="502"/>
    </location>
</feature>
<dbReference type="EMBL" id="MU001678">
    <property type="protein sequence ID" value="KAF2458096.1"/>
    <property type="molecule type" value="Genomic_DNA"/>
</dbReference>
<dbReference type="OrthoDB" id="27975at2759"/>
<feature type="domain" description="SP-RING-type" evidence="6">
    <location>
        <begin position="823"/>
        <end position="918"/>
    </location>
</feature>
<feature type="compositionally biased region" description="Basic and acidic residues" evidence="5">
    <location>
        <begin position="954"/>
        <end position="967"/>
    </location>
</feature>
<dbReference type="GO" id="GO:0016925">
    <property type="term" value="P:protein sumoylation"/>
    <property type="evidence" value="ECO:0007669"/>
    <property type="project" value="TreeGrafter"/>
</dbReference>
<dbReference type="GO" id="GO:0061665">
    <property type="term" value="F:SUMO ligase activity"/>
    <property type="evidence" value="ECO:0007669"/>
    <property type="project" value="TreeGrafter"/>
</dbReference>
<accession>A0A6A6P2B3</accession>
<proteinExistence type="predicted"/>
<feature type="region of interest" description="Disordered" evidence="5">
    <location>
        <begin position="417"/>
        <end position="524"/>
    </location>
</feature>
<dbReference type="Proteomes" id="UP000799766">
    <property type="component" value="Unassembled WGS sequence"/>
</dbReference>
<evidence type="ECO:0000313" key="7">
    <source>
        <dbReference type="EMBL" id="KAF2458096.1"/>
    </source>
</evidence>
<dbReference type="GO" id="GO:0000785">
    <property type="term" value="C:chromatin"/>
    <property type="evidence" value="ECO:0007669"/>
    <property type="project" value="TreeGrafter"/>
</dbReference>
<feature type="compositionally biased region" description="Polar residues" evidence="5">
    <location>
        <begin position="118"/>
        <end position="135"/>
    </location>
</feature>
<feature type="compositionally biased region" description="Basic and acidic residues" evidence="5">
    <location>
        <begin position="934"/>
        <end position="945"/>
    </location>
</feature>
<dbReference type="PANTHER" id="PTHR10782:SF4">
    <property type="entry name" value="TONALLI, ISOFORM E"/>
    <property type="match status" value="1"/>
</dbReference>
<evidence type="ECO:0000256" key="3">
    <source>
        <dbReference type="ARBA" id="ARBA00022833"/>
    </source>
</evidence>
<dbReference type="Gene3D" id="3.30.40.10">
    <property type="entry name" value="Zinc/RING finger domain, C3HC4 (zinc finger)"/>
    <property type="match status" value="1"/>
</dbReference>
<keyword evidence="1" id="KW-0479">Metal-binding</keyword>
<evidence type="ECO:0000256" key="5">
    <source>
        <dbReference type="SAM" id="MobiDB-lite"/>
    </source>
</evidence>
<dbReference type="InterPro" id="IPR013083">
    <property type="entry name" value="Znf_RING/FYVE/PHD"/>
</dbReference>
<dbReference type="PROSITE" id="PS51044">
    <property type="entry name" value="ZF_SP_RING"/>
    <property type="match status" value="1"/>
</dbReference>
<dbReference type="PANTHER" id="PTHR10782">
    <property type="entry name" value="ZINC FINGER MIZ DOMAIN-CONTAINING PROTEIN"/>
    <property type="match status" value="1"/>
</dbReference>
<feature type="compositionally biased region" description="Low complexity" evidence="5">
    <location>
        <begin position="418"/>
        <end position="438"/>
    </location>
</feature>
<dbReference type="InterPro" id="IPR004181">
    <property type="entry name" value="Znf_MIZ"/>
</dbReference>
<organism evidence="7 8">
    <name type="scientific">Lineolata rhizophorae</name>
    <dbReference type="NCBI Taxonomy" id="578093"/>
    <lineage>
        <taxon>Eukaryota</taxon>
        <taxon>Fungi</taxon>
        <taxon>Dikarya</taxon>
        <taxon>Ascomycota</taxon>
        <taxon>Pezizomycotina</taxon>
        <taxon>Dothideomycetes</taxon>
        <taxon>Dothideomycetes incertae sedis</taxon>
        <taxon>Lineolatales</taxon>
        <taxon>Lineolataceae</taxon>
        <taxon>Lineolata</taxon>
    </lineage>
</organism>
<feature type="compositionally biased region" description="Polar residues" evidence="5">
    <location>
        <begin position="97"/>
        <end position="106"/>
    </location>
</feature>